<reference evidence="1 2" key="1">
    <citation type="submission" date="2014-07" db="EMBL/GenBank/DDBJ databases">
        <title>The Complete Genome of Enterotoxigenic Escherichia coli Siphophage Seurat.</title>
        <authorList>
            <person name="Doan D.P."/>
            <person name="Lessor L.E."/>
            <person name="Hernandez A.C."/>
            <person name="Everett G.F.K."/>
        </authorList>
    </citation>
    <scope>NUCLEOTIDE SEQUENCE [LARGE SCALE GENOMIC DNA]</scope>
</reference>
<dbReference type="GeneID" id="24608695"/>
<dbReference type="KEGG" id="vg:24608695"/>
<keyword evidence="2" id="KW-1185">Reference proteome</keyword>
<dbReference type="EMBL" id="KM236243">
    <property type="protein sequence ID" value="AIW03947.1"/>
    <property type="molecule type" value="Genomic_DNA"/>
</dbReference>
<dbReference type="Proteomes" id="UP000030205">
    <property type="component" value="Segment"/>
</dbReference>
<organism evidence="1 2">
    <name type="scientific">Escherichia phage Seurat</name>
    <dbReference type="NCBI Taxonomy" id="1540098"/>
    <lineage>
        <taxon>Viruses</taxon>
        <taxon>Duplodnaviria</taxon>
        <taxon>Heunggongvirae</taxon>
        <taxon>Uroviricota</taxon>
        <taxon>Caudoviricetes</taxon>
        <taxon>Queuovirinae</taxon>
        <taxon>Seuratvirus</taxon>
        <taxon>Seuratvirus seurat</taxon>
    </lineage>
</organism>
<accession>A0A0A0RPF0</accession>
<sequence>MTTIAFDGKVLAADRGVMRGEAVTAYKKVHSVNGHRGRFLLGLCGLTAFTDQVLRYFNSAEPVKFPDIKLYSKDDDYGQTCGLAVTPEGTCHFIYNDGTLSEPMLDGWGSEGSGCVFAAGALAAGASASEAIELAIKHTTCAFLGVDTISFEGF</sequence>
<dbReference type="RefSeq" id="YP_009152028.1">
    <property type="nucleotide sequence ID" value="NC_027378.1"/>
</dbReference>
<dbReference type="OrthoDB" id="12226at10239"/>
<dbReference type="InterPro" id="IPR029055">
    <property type="entry name" value="Ntn_hydrolases_N"/>
</dbReference>
<evidence type="ECO:0000313" key="2">
    <source>
        <dbReference type="Proteomes" id="UP000030205"/>
    </source>
</evidence>
<name>A0A0A0RPF0_9CAUD</name>
<dbReference type="SUPFAM" id="SSF56235">
    <property type="entry name" value="N-terminal nucleophile aminohydrolases (Ntn hydrolases)"/>
    <property type="match status" value="1"/>
</dbReference>
<gene>
    <name evidence="1" type="ORF">CPT_Seurat84</name>
</gene>
<proteinExistence type="predicted"/>
<protein>
    <submittedName>
        <fullName evidence="1">Uncharacterized protein</fullName>
    </submittedName>
</protein>
<evidence type="ECO:0000313" key="1">
    <source>
        <dbReference type="EMBL" id="AIW03947.1"/>
    </source>
</evidence>